<keyword evidence="5" id="KW-0687">Ribonucleoprotein</keyword>
<evidence type="ECO:0000256" key="8">
    <source>
        <dbReference type="ARBA" id="ARBA00043031"/>
    </source>
</evidence>
<evidence type="ECO:0000313" key="11">
    <source>
        <dbReference type="EMBL" id="CAH0388235.1"/>
    </source>
</evidence>
<dbReference type="FunFam" id="3.10.450.240:FF:000003">
    <property type="entry name" value="39S ribosomal protein L45, mitochondrial"/>
    <property type="match status" value="1"/>
</dbReference>
<dbReference type="InterPro" id="IPR032710">
    <property type="entry name" value="NTF2-like_dom_sf"/>
</dbReference>
<feature type="compositionally biased region" description="Polar residues" evidence="9">
    <location>
        <begin position="314"/>
        <end position="337"/>
    </location>
</feature>
<evidence type="ECO:0000256" key="3">
    <source>
        <dbReference type="ARBA" id="ARBA00022980"/>
    </source>
</evidence>
<dbReference type="AlphaFoldDB" id="A0A9P0ABG7"/>
<feature type="compositionally biased region" description="Polar residues" evidence="9">
    <location>
        <begin position="297"/>
        <end position="307"/>
    </location>
</feature>
<sequence length="337" mass="38827">MSIIGRNLLKVAVARPNVPTISIIPVRFRSTKHWNPKWKKLRGLKVQKLDLPDFHKDKDMKDLPNMSAEEVRSFFKERGMQPTRPWRERDMFLTSTRSIFESYVPPEGDGKVSVLSKEGVAQQLSFLKKKTNSWKAVRKIREYEDGFELYPNFVDEAQDCYIKAHQALAEKDKEKLLDYVTEHAYGFMIEGMDNKTFRWNFIKSLEAPKVVHARETSAITDNNIFAQLTVRFHTQQTLAIYDRFGRLMYGSEVVAKDVLEYVVFEKHIINVYGKWRIHDKIIPDWMPPREPLPKTQVIPSGPTQAESTPEVATAQVSTPEVATAQVSTPQEKPAVSS</sequence>
<evidence type="ECO:0000256" key="6">
    <source>
        <dbReference type="ARBA" id="ARBA00038073"/>
    </source>
</evidence>
<dbReference type="InterPro" id="IPR051975">
    <property type="entry name" value="mtLSU_mL45"/>
</dbReference>
<dbReference type="GO" id="GO:1990904">
    <property type="term" value="C:ribonucleoprotein complex"/>
    <property type="evidence" value="ECO:0007669"/>
    <property type="project" value="UniProtKB-KW"/>
</dbReference>
<comment type="subcellular location">
    <subcellularLocation>
        <location evidence="1">Mitochondrion</location>
    </subcellularLocation>
</comment>
<dbReference type="SUPFAM" id="SSF54427">
    <property type="entry name" value="NTF2-like"/>
    <property type="match status" value="1"/>
</dbReference>
<dbReference type="PANTHER" id="PTHR28554:SF1">
    <property type="entry name" value="LARGE RIBOSOMAL SUBUNIT PROTEIN ML45"/>
    <property type="match status" value="1"/>
</dbReference>
<dbReference type="Gene3D" id="3.10.450.240">
    <property type="match status" value="1"/>
</dbReference>
<dbReference type="Pfam" id="PF04280">
    <property type="entry name" value="Tim44"/>
    <property type="match status" value="1"/>
</dbReference>
<keyword evidence="12" id="KW-1185">Reference proteome</keyword>
<dbReference type="GO" id="GO:0005739">
    <property type="term" value="C:mitochondrion"/>
    <property type="evidence" value="ECO:0007669"/>
    <property type="project" value="UniProtKB-SubCell"/>
</dbReference>
<dbReference type="Proteomes" id="UP001152759">
    <property type="component" value="Chromosome 4"/>
</dbReference>
<evidence type="ECO:0000256" key="7">
    <source>
        <dbReference type="ARBA" id="ARBA00039448"/>
    </source>
</evidence>
<name>A0A9P0ABG7_BEMTA</name>
<evidence type="ECO:0000256" key="9">
    <source>
        <dbReference type="SAM" id="MobiDB-lite"/>
    </source>
</evidence>
<gene>
    <name evidence="11" type="ORF">BEMITA_LOCUS7160</name>
</gene>
<evidence type="ECO:0000256" key="4">
    <source>
        <dbReference type="ARBA" id="ARBA00023128"/>
    </source>
</evidence>
<evidence type="ECO:0000313" key="12">
    <source>
        <dbReference type="Proteomes" id="UP001152759"/>
    </source>
</evidence>
<reference evidence="11" key="1">
    <citation type="submission" date="2021-12" db="EMBL/GenBank/DDBJ databases">
        <authorList>
            <person name="King R."/>
        </authorList>
    </citation>
    <scope>NUCLEOTIDE SEQUENCE</scope>
</reference>
<accession>A0A9P0ABG7</accession>
<evidence type="ECO:0000256" key="5">
    <source>
        <dbReference type="ARBA" id="ARBA00023274"/>
    </source>
</evidence>
<organism evidence="11 12">
    <name type="scientific">Bemisia tabaci</name>
    <name type="common">Sweetpotato whitefly</name>
    <name type="synonym">Aleurodes tabaci</name>
    <dbReference type="NCBI Taxonomy" id="7038"/>
    <lineage>
        <taxon>Eukaryota</taxon>
        <taxon>Metazoa</taxon>
        <taxon>Ecdysozoa</taxon>
        <taxon>Arthropoda</taxon>
        <taxon>Hexapoda</taxon>
        <taxon>Insecta</taxon>
        <taxon>Pterygota</taxon>
        <taxon>Neoptera</taxon>
        <taxon>Paraneoptera</taxon>
        <taxon>Hemiptera</taxon>
        <taxon>Sternorrhyncha</taxon>
        <taxon>Aleyrodoidea</taxon>
        <taxon>Aleyrodidae</taxon>
        <taxon>Aleyrodinae</taxon>
        <taxon>Bemisia</taxon>
    </lineage>
</organism>
<dbReference type="KEGG" id="btab:109034393"/>
<dbReference type="PANTHER" id="PTHR28554">
    <property type="entry name" value="39S RIBOSOMAL PROTEIN L45, MITOCHONDRIAL"/>
    <property type="match status" value="1"/>
</dbReference>
<keyword evidence="4" id="KW-0496">Mitochondrion</keyword>
<evidence type="ECO:0000256" key="1">
    <source>
        <dbReference type="ARBA" id="ARBA00004173"/>
    </source>
</evidence>
<keyword evidence="2" id="KW-0809">Transit peptide</keyword>
<dbReference type="SMART" id="SM00978">
    <property type="entry name" value="Tim44"/>
    <property type="match status" value="1"/>
</dbReference>
<feature type="domain" description="Tim44-like" evidence="10">
    <location>
        <begin position="133"/>
        <end position="282"/>
    </location>
</feature>
<proteinExistence type="inferred from homology"/>
<keyword evidence="3" id="KW-0689">Ribosomal protein</keyword>
<dbReference type="EMBL" id="OU963865">
    <property type="protein sequence ID" value="CAH0388235.1"/>
    <property type="molecule type" value="Genomic_DNA"/>
</dbReference>
<protein>
    <recommendedName>
        <fullName evidence="7">Large ribosomal subunit protein mL45</fullName>
    </recommendedName>
    <alternativeName>
        <fullName evidence="8">39S ribosomal protein L45, mitochondrial</fullName>
    </alternativeName>
</protein>
<comment type="similarity">
    <text evidence="6">Belongs to the mitochondrion-specific ribosomal protein mL45 family.</text>
</comment>
<dbReference type="InterPro" id="IPR007379">
    <property type="entry name" value="Tim44-like_dom"/>
</dbReference>
<dbReference type="GO" id="GO:0005840">
    <property type="term" value="C:ribosome"/>
    <property type="evidence" value="ECO:0007669"/>
    <property type="project" value="UniProtKB-KW"/>
</dbReference>
<evidence type="ECO:0000259" key="10">
    <source>
        <dbReference type="SMART" id="SM00978"/>
    </source>
</evidence>
<feature type="region of interest" description="Disordered" evidence="9">
    <location>
        <begin position="291"/>
        <end position="337"/>
    </location>
</feature>
<evidence type="ECO:0000256" key="2">
    <source>
        <dbReference type="ARBA" id="ARBA00022946"/>
    </source>
</evidence>